<dbReference type="STRING" id="363754.RHSP_08797"/>
<sequence>MYEFDSGDPILKYCLTSSRYFASEVCRKSMTSAVIGSKLHVVAISAVSVDVGEPSRHGAVESKVIHACEQEVI</sequence>
<accession>N6U1N1</accession>
<name>N6U1N1_9HYPH</name>
<evidence type="ECO:0000313" key="1">
    <source>
        <dbReference type="EMBL" id="ENN86539.1"/>
    </source>
</evidence>
<protein>
    <submittedName>
        <fullName evidence="1">Uncharacterized protein</fullName>
    </submittedName>
</protein>
<evidence type="ECO:0000313" key="2">
    <source>
        <dbReference type="Proteomes" id="UP000012429"/>
    </source>
</evidence>
<comment type="caution">
    <text evidence="1">The sequence shown here is derived from an EMBL/GenBank/DDBJ whole genome shotgun (WGS) entry which is preliminary data.</text>
</comment>
<keyword evidence="2" id="KW-1185">Reference proteome</keyword>
<proteinExistence type="predicted"/>
<gene>
    <name evidence="1" type="ORF">RHSP_08797</name>
</gene>
<dbReference type="AlphaFoldDB" id="N6U1N1"/>
<dbReference type="Proteomes" id="UP000012429">
    <property type="component" value="Unassembled WGS sequence"/>
</dbReference>
<dbReference type="EMBL" id="AQHN01000067">
    <property type="protein sequence ID" value="ENN86539.1"/>
    <property type="molecule type" value="Genomic_DNA"/>
</dbReference>
<reference evidence="1 2" key="1">
    <citation type="journal article" date="2012" name="BMC Genomics">
        <title>Genomic basis of broad host range and environmental adaptability of Rhizobium tropici CIAT 899 and Rhizobium sp. PRF 81 which are used in inoculants for common bean (Phaseolus vulgaris L.).</title>
        <authorList>
            <person name="Ormeno-Orrillo E."/>
            <person name="Menna P."/>
            <person name="Almeida L.G."/>
            <person name="Ollero F.J."/>
            <person name="Nicolas M.F."/>
            <person name="Pains Rodrigues E."/>
            <person name="Shigueyoshi Nakatani A."/>
            <person name="Silva Batista J.S."/>
            <person name="Oliveira Chueire L.M."/>
            <person name="Souza R.C."/>
            <person name="Ribeiro Vasconcelos A.T."/>
            <person name="Megias M."/>
            <person name="Hungria M."/>
            <person name="Martinez-Romero E."/>
        </authorList>
    </citation>
    <scope>NUCLEOTIDE SEQUENCE [LARGE SCALE GENOMIC DNA]</scope>
    <source>
        <strain evidence="1 2">PRF 81</strain>
    </source>
</reference>
<organism evidence="1 2">
    <name type="scientific">Rhizobium freirei PRF 81</name>
    <dbReference type="NCBI Taxonomy" id="363754"/>
    <lineage>
        <taxon>Bacteria</taxon>
        <taxon>Pseudomonadati</taxon>
        <taxon>Pseudomonadota</taxon>
        <taxon>Alphaproteobacteria</taxon>
        <taxon>Hyphomicrobiales</taxon>
        <taxon>Rhizobiaceae</taxon>
        <taxon>Rhizobium/Agrobacterium group</taxon>
        <taxon>Rhizobium</taxon>
    </lineage>
</organism>